<dbReference type="RefSeq" id="WP_092455854.1">
    <property type="nucleotide sequence ID" value="NZ_FOJI01000014.1"/>
</dbReference>
<feature type="domain" description="Recombinase" evidence="3">
    <location>
        <begin position="171"/>
        <end position="303"/>
    </location>
</feature>
<reference evidence="4 5" key="1">
    <citation type="submission" date="2016-10" db="EMBL/GenBank/DDBJ databases">
        <authorList>
            <person name="de Groot N.N."/>
        </authorList>
    </citation>
    <scope>NUCLEOTIDE SEQUENCE [LARGE SCALE GENOMIC DNA]</scope>
    <source>
        <strain evidence="4 5">DSM 9179</strain>
    </source>
</reference>
<evidence type="ECO:0000256" key="1">
    <source>
        <dbReference type="SAM" id="MobiDB-lite"/>
    </source>
</evidence>
<evidence type="ECO:0000259" key="2">
    <source>
        <dbReference type="PROSITE" id="PS51736"/>
    </source>
</evidence>
<evidence type="ECO:0000313" key="5">
    <source>
        <dbReference type="Proteomes" id="UP000199701"/>
    </source>
</evidence>
<dbReference type="InterPro" id="IPR036162">
    <property type="entry name" value="Resolvase-like_N_sf"/>
</dbReference>
<keyword evidence="5" id="KW-1185">Reference proteome</keyword>
<dbReference type="Pfam" id="PF00239">
    <property type="entry name" value="Resolvase"/>
    <property type="match status" value="1"/>
</dbReference>
<dbReference type="InterPro" id="IPR006119">
    <property type="entry name" value="Resolv_N"/>
</dbReference>
<dbReference type="SUPFAM" id="SSF53041">
    <property type="entry name" value="Resolvase-like"/>
    <property type="match status" value="1"/>
</dbReference>
<dbReference type="EMBL" id="FOJI01000014">
    <property type="protein sequence ID" value="SEW38687.1"/>
    <property type="molecule type" value="Genomic_DNA"/>
</dbReference>
<dbReference type="OrthoDB" id="9769353at2"/>
<proteinExistence type="predicted"/>
<dbReference type="Pfam" id="PF07508">
    <property type="entry name" value="Recombinase"/>
    <property type="match status" value="1"/>
</dbReference>
<dbReference type="Gene3D" id="3.40.50.1390">
    <property type="entry name" value="Resolvase, N-terminal catalytic domain"/>
    <property type="match status" value="1"/>
</dbReference>
<dbReference type="InterPro" id="IPR011109">
    <property type="entry name" value="DNA_bind_recombinase_dom"/>
</dbReference>
<gene>
    <name evidence="4" type="ORF">SAMN05421659_11423</name>
</gene>
<feature type="region of interest" description="Disordered" evidence="1">
    <location>
        <begin position="300"/>
        <end position="322"/>
    </location>
</feature>
<dbReference type="GO" id="GO:0003677">
    <property type="term" value="F:DNA binding"/>
    <property type="evidence" value="ECO:0007669"/>
    <property type="project" value="InterPro"/>
</dbReference>
<evidence type="ECO:0000259" key="3">
    <source>
        <dbReference type="PROSITE" id="PS51737"/>
    </source>
</evidence>
<sequence length="627" mass="73337">MITITKENLYIADIKVAVYGRVSTDKEEQQISFAYQADDLKKIVDEHDNWKFYKGYFDEGVTGTLAIKRDAFQTMIADAKKDKFDMIVMRDVSRFARYTKEFLEYLEEIHKNGVVVYFTSYHFLSNDPMAKMTLPILAVVAEQESENKSIYTNKAHKQRQEKQFPFGSDNHFGYDLIKTEKGYPNKYRRNEEEAKIVEEIYDMSLNKDLGCRLIAKELMRLGYRTKTGNLNWYTSTVYGLLINKSFCGYLAYNKSHKDGIHSERCKNKNKNEHLYVKSENMDTIIDEDTFNKVQQKLHSKAKISSHPQLDKNGNPLKDKNGNKIMKSLGYKPIIDVYAKKLQCQCGSSFKKNYIRRPDAKGNRAIGYTCNNYDSSLVRLTDDGEIKEKCNLTTFDKVKLDMSALKIFDIIWIDRRKSVQLAYNMIIDCYRTEMTKKVHKNPENLEKDIINLNIKKENTLDMFFSGKLTDENFQNILVRIDKKIMALKEELTNIQDDFEELSSFDEKDEKKKIIDFLNMTIEASINVYGYKEIDQGFVDSFVSKIVAYEDGSFDWYINLKGQCNKQSEYKNKFAKNYKNRYLIDDEAIPIADFTINYEDACKFVNTYGRKSFQKPAWKDIKVKILATY</sequence>
<dbReference type="AlphaFoldDB" id="A0A1I0RD19"/>
<dbReference type="Gene3D" id="3.90.1750.20">
    <property type="entry name" value="Putative Large Serine Recombinase, Chain B, Domain 2"/>
    <property type="match status" value="1"/>
</dbReference>
<accession>A0A1I0RD19</accession>
<organism evidence="4 5">
    <name type="scientific">[Clostridium] fimetarium</name>
    <dbReference type="NCBI Taxonomy" id="99656"/>
    <lineage>
        <taxon>Bacteria</taxon>
        <taxon>Bacillati</taxon>
        <taxon>Bacillota</taxon>
        <taxon>Clostridia</taxon>
        <taxon>Lachnospirales</taxon>
        <taxon>Lachnospiraceae</taxon>
    </lineage>
</organism>
<dbReference type="InterPro" id="IPR050639">
    <property type="entry name" value="SSR_resolvase"/>
</dbReference>
<dbReference type="PANTHER" id="PTHR30461:SF23">
    <property type="entry name" value="DNA RECOMBINASE-RELATED"/>
    <property type="match status" value="1"/>
</dbReference>
<dbReference type="GO" id="GO:0000150">
    <property type="term" value="F:DNA strand exchange activity"/>
    <property type="evidence" value="ECO:0007669"/>
    <property type="project" value="InterPro"/>
</dbReference>
<dbReference type="Proteomes" id="UP000199701">
    <property type="component" value="Unassembled WGS sequence"/>
</dbReference>
<dbReference type="STRING" id="99656.SAMN05421659_11423"/>
<name>A0A1I0RD19_9FIRM</name>
<dbReference type="InterPro" id="IPR038109">
    <property type="entry name" value="DNA_bind_recomb_sf"/>
</dbReference>
<dbReference type="CDD" id="cd00338">
    <property type="entry name" value="Ser_Recombinase"/>
    <property type="match status" value="1"/>
</dbReference>
<dbReference type="PANTHER" id="PTHR30461">
    <property type="entry name" value="DNA-INVERTASE FROM LAMBDOID PROPHAGE"/>
    <property type="match status" value="1"/>
</dbReference>
<dbReference type="SMART" id="SM00857">
    <property type="entry name" value="Resolvase"/>
    <property type="match status" value="1"/>
</dbReference>
<dbReference type="PROSITE" id="PS51736">
    <property type="entry name" value="RECOMBINASES_3"/>
    <property type="match status" value="1"/>
</dbReference>
<dbReference type="PROSITE" id="PS51737">
    <property type="entry name" value="RECOMBINASE_DNA_BIND"/>
    <property type="match status" value="1"/>
</dbReference>
<feature type="domain" description="Resolvase/invertase-type recombinase catalytic" evidence="2">
    <location>
        <begin position="15"/>
        <end position="163"/>
    </location>
</feature>
<protein>
    <submittedName>
        <fullName evidence="4">Site-specific DNA recombinase</fullName>
    </submittedName>
</protein>
<evidence type="ECO:0000313" key="4">
    <source>
        <dbReference type="EMBL" id="SEW38687.1"/>
    </source>
</evidence>